<proteinExistence type="predicted"/>
<dbReference type="InterPro" id="IPR002575">
    <property type="entry name" value="Aminoglycoside_PTrfase"/>
</dbReference>
<feature type="domain" description="Aminoglycoside phosphotransferase" evidence="1">
    <location>
        <begin position="8"/>
        <end position="186"/>
    </location>
</feature>
<dbReference type="EMBL" id="JADBEF010000002">
    <property type="protein sequence ID" value="MBE1566487.1"/>
    <property type="molecule type" value="Genomic_DNA"/>
</dbReference>
<sequence>MTPGVFTKRYPSSQAASQAAAHHAWLAEHAQPFRLPPILAVHASRIDFGFVDGRHAQVGDTLTVAAALGRAHAAAWASDLHHARLNTPRPLASGLDLADFVTPRLAALNRRQQTGHATAQQVVALLPLLSPHPAAPVAFYKDTNPRNVLIGARGEPVVIDLDDLTLAPFGYDLAKLLLTLAMSHGRLPTGTFTAALASYNQPLTAADLTPVTLAQLLDYAELHHLLTLPYLGRGGYRYPWPAVRPASEDLL</sequence>
<organism evidence="2 3">
    <name type="scientific">Nonomuraea africana</name>
    <dbReference type="NCBI Taxonomy" id="46171"/>
    <lineage>
        <taxon>Bacteria</taxon>
        <taxon>Bacillati</taxon>
        <taxon>Actinomycetota</taxon>
        <taxon>Actinomycetes</taxon>
        <taxon>Streptosporangiales</taxon>
        <taxon>Streptosporangiaceae</taxon>
        <taxon>Nonomuraea</taxon>
    </lineage>
</organism>
<dbReference type="Proteomes" id="UP000661607">
    <property type="component" value="Unassembled WGS sequence"/>
</dbReference>
<evidence type="ECO:0000313" key="3">
    <source>
        <dbReference type="Proteomes" id="UP000661607"/>
    </source>
</evidence>
<dbReference type="SUPFAM" id="SSF56112">
    <property type="entry name" value="Protein kinase-like (PK-like)"/>
    <property type="match status" value="1"/>
</dbReference>
<comment type="caution">
    <text evidence="2">The sequence shown here is derived from an EMBL/GenBank/DDBJ whole genome shotgun (WGS) entry which is preliminary data.</text>
</comment>
<keyword evidence="2" id="KW-0808">Transferase</keyword>
<evidence type="ECO:0000259" key="1">
    <source>
        <dbReference type="Pfam" id="PF01636"/>
    </source>
</evidence>
<accession>A0ABR9KY55</accession>
<dbReference type="GO" id="GO:0016301">
    <property type="term" value="F:kinase activity"/>
    <property type="evidence" value="ECO:0007669"/>
    <property type="project" value="UniProtKB-KW"/>
</dbReference>
<keyword evidence="3" id="KW-1185">Reference proteome</keyword>
<dbReference type="InterPro" id="IPR011009">
    <property type="entry name" value="Kinase-like_dom_sf"/>
</dbReference>
<evidence type="ECO:0000313" key="2">
    <source>
        <dbReference type="EMBL" id="MBE1566487.1"/>
    </source>
</evidence>
<dbReference type="Pfam" id="PF01636">
    <property type="entry name" value="APH"/>
    <property type="match status" value="1"/>
</dbReference>
<dbReference type="RefSeq" id="WP_192781491.1">
    <property type="nucleotide sequence ID" value="NZ_BAAASY010000032.1"/>
</dbReference>
<reference evidence="2 3" key="1">
    <citation type="submission" date="2020-10" db="EMBL/GenBank/DDBJ databases">
        <title>Sequencing the genomes of 1000 actinobacteria strains.</title>
        <authorList>
            <person name="Klenk H.-P."/>
        </authorList>
    </citation>
    <scope>NUCLEOTIDE SEQUENCE [LARGE SCALE GENOMIC DNA]</scope>
    <source>
        <strain evidence="2 3">DSM 43748</strain>
    </source>
</reference>
<protein>
    <submittedName>
        <fullName evidence="2">Ser/Thr protein kinase RdoA (MazF antagonist)</fullName>
    </submittedName>
</protein>
<gene>
    <name evidence="2" type="ORF">H4W81_009359</name>
</gene>
<keyword evidence="2" id="KW-0418">Kinase</keyword>
<name>A0ABR9KY55_9ACTN</name>